<dbReference type="Proteomes" id="UP000813215">
    <property type="component" value="Unassembled WGS sequence"/>
</dbReference>
<evidence type="ECO:0000313" key="3">
    <source>
        <dbReference type="Proteomes" id="UP000813215"/>
    </source>
</evidence>
<reference evidence="2" key="1">
    <citation type="submission" date="2021-05" db="EMBL/GenBank/DDBJ databases">
        <authorList>
            <person name="Pietrasiak N."/>
            <person name="Ward R."/>
            <person name="Stajich J.E."/>
            <person name="Kurbessoian T."/>
        </authorList>
    </citation>
    <scope>NUCLEOTIDE SEQUENCE</scope>
    <source>
        <strain evidence="2">HA4357-MV3</strain>
    </source>
</reference>
<evidence type="ECO:0000313" key="2">
    <source>
        <dbReference type="EMBL" id="MBW4435292.1"/>
    </source>
</evidence>
<name>A0A9E3HDV1_9NOST</name>
<accession>A0A9E3HDV1</accession>
<dbReference type="InterPro" id="IPR011008">
    <property type="entry name" value="Dimeric_a/b-barrel"/>
</dbReference>
<dbReference type="EMBL" id="JAHHHW010000159">
    <property type="protein sequence ID" value="MBW4435292.1"/>
    <property type="molecule type" value="Genomic_DNA"/>
</dbReference>
<evidence type="ECO:0000259" key="1">
    <source>
        <dbReference type="Pfam" id="PF11695"/>
    </source>
</evidence>
<sequence>MRLKSPLYIPLLVFYGLRTILQVECASGKLNTRYRWVDGEFWTLSLWEDEASMKTYRNQGVHRQVMPKLVKWGSEAGFVNWHQENTKLPDWQSVEQRMQEKGRRQKFGHFVR</sequence>
<protein>
    <submittedName>
        <fullName evidence="2">DUF3291 domain-containing protein</fullName>
    </submittedName>
</protein>
<dbReference type="AlphaFoldDB" id="A0A9E3HDV1"/>
<dbReference type="Pfam" id="PF11695">
    <property type="entry name" value="DUF3291"/>
    <property type="match status" value="1"/>
</dbReference>
<proteinExistence type="predicted"/>
<dbReference type="SUPFAM" id="SSF54909">
    <property type="entry name" value="Dimeric alpha+beta barrel"/>
    <property type="match status" value="1"/>
</dbReference>
<organism evidence="2 3">
    <name type="scientific">Pelatocladus maniniholoensis HA4357-MV3</name>
    <dbReference type="NCBI Taxonomy" id="1117104"/>
    <lineage>
        <taxon>Bacteria</taxon>
        <taxon>Bacillati</taxon>
        <taxon>Cyanobacteriota</taxon>
        <taxon>Cyanophyceae</taxon>
        <taxon>Nostocales</taxon>
        <taxon>Nostocaceae</taxon>
        <taxon>Pelatocladus</taxon>
    </lineage>
</organism>
<gene>
    <name evidence="2" type="ORF">KME28_27175</name>
</gene>
<reference evidence="2" key="2">
    <citation type="journal article" date="2022" name="Microbiol. Resour. Announc.">
        <title>Metagenome Sequencing to Explore Phylogenomics of Terrestrial Cyanobacteria.</title>
        <authorList>
            <person name="Ward R.D."/>
            <person name="Stajich J.E."/>
            <person name="Johansen J.R."/>
            <person name="Huntemann M."/>
            <person name="Clum A."/>
            <person name="Foster B."/>
            <person name="Foster B."/>
            <person name="Roux S."/>
            <person name="Palaniappan K."/>
            <person name="Varghese N."/>
            <person name="Mukherjee S."/>
            <person name="Reddy T.B.K."/>
            <person name="Daum C."/>
            <person name="Copeland A."/>
            <person name="Chen I.A."/>
            <person name="Ivanova N.N."/>
            <person name="Kyrpides N.C."/>
            <person name="Shapiro N."/>
            <person name="Eloe-Fadrosh E.A."/>
            <person name="Pietrasiak N."/>
        </authorList>
    </citation>
    <scope>NUCLEOTIDE SEQUENCE</scope>
    <source>
        <strain evidence="2">HA4357-MV3</strain>
    </source>
</reference>
<feature type="domain" description="DUF3291" evidence="1">
    <location>
        <begin position="31"/>
        <end position="99"/>
    </location>
</feature>
<comment type="caution">
    <text evidence="2">The sequence shown here is derived from an EMBL/GenBank/DDBJ whole genome shotgun (WGS) entry which is preliminary data.</text>
</comment>
<dbReference type="InterPro" id="IPR021708">
    <property type="entry name" value="DUF3291"/>
</dbReference>